<organism evidence="1 2">
    <name type="scientific">Enterococcus avium</name>
    <name type="common">Streptococcus avium</name>
    <dbReference type="NCBI Taxonomy" id="33945"/>
    <lineage>
        <taxon>Bacteria</taxon>
        <taxon>Bacillati</taxon>
        <taxon>Bacillota</taxon>
        <taxon>Bacilli</taxon>
        <taxon>Lactobacillales</taxon>
        <taxon>Enterococcaceae</taxon>
        <taxon>Enterococcus</taxon>
    </lineage>
</organism>
<name>A0A4P8KBZ0_ENTAV</name>
<accession>A0A4P8KBZ0</accession>
<sequence>MRINELEYDILNEIAKKNFNNLTHQFFKASKAEFEESIEILKESGFIQGSIFEGNGSLRNPFRFFFLSDAGEAVLNRCVS</sequence>
<dbReference type="RefSeq" id="WP_016178706.1">
    <property type="nucleotide sequence ID" value="NZ_CAAKNX010000136.1"/>
</dbReference>
<dbReference type="Proteomes" id="UP000316316">
    <property type="component" value="Unassembled WGS sequence"/>
</dbReference>
<dbReference type="InterPro" id="IPR036388">
    <property type="entry name" value="WH-like_DNA-bd_sf"/>
</dbReference>
<dbReference type="Gene3D" id="1.10.10.10">
    <property type="entry name" value="Winged helix-like DNA-binding domain superfamily/Winged helix DNA-binding domain"/>
    <property type="match status" value="1"/>
</dbReference>
<comment type="caution">
    <text evidence="1">The sequence shown here is derived from an EMBL/GenBank/DDBJ whole genome shotgun (WGS) entry which is preliminary data.</text>
</comment>
<dbReference type="AlphaFoldDB" id="A0A4P8KBZ0"/>
<proteinExistence type="predicted"/>
<dbReference type="EMBL" id="PDXQ01000002">
    <property type="protein sequence ID" value="TRZ28837.1"/>
    <property type="molecule type" value="Genomic_DNA"/>
</dbReference>
<gene>
    <name evidence="1" type="ORF">AUF17_19210</name>
</gene>
<protein>
    <submittedName>
        <fullName evidence="1">Uncharacterized protein</fullName>
    </submittedName>
</protein>
<evidence type="ECO:0000313" key="1">
    <source>
        <dbReference type="EMBL" id="TRZ28837.1"/>
    </source>
</evidence>
<evidence type="ECO:0000313" key="2">
    <source>
        <dbReference type="Proteomes" id="UP000316316"/>
    </source>
</evidence>
<reference evidence="1 2" key="1">
    <citation type="submission" date="2017-10" db="EMBL/GenBank/DDBJ databases">
        <title>FDA dAtabase for Regulatory Grade micrObial Sequences (FDA-ARGOS): Supporting development and validation of Infectious Disease Dx tests.</title>
        <authorList>
            <person name="Campos J."/>
            <person name="Goldberg B."/>
            <person name="Tallon L.J."/>
            <person name="Sadzewicz L."/>
            <person name="Sengamalay N."/>
            <person name="Ott S."/>
            <person name="Godinez A."/>
            <person name="Nagaraj S."/>
            <person name="Vyas G."/>
            <person name="Aluvathingal J."/>
            <person name="Nadendla S."/>
            <person name="Geyer C."/>
            <person name="Nandy P."/>
            <person name="Hobson J."/>
            <person name="Sichtig H."/>
        </authorList>
    </citation>
    <scope>NUCLEOTIDE SEQUENCE [LARGE SCALE GENOMIC DNA]</scope>
    <source>
        <strain evidence="1 2">FDAARGOS_185</strain>
    </source>
</reference>
<dbReference type="GeneID" id="69570522"/>